<proteinExistence type="predicted"/>
<evidence type="ECO:0000313" key="1">
    <source>
        <dbReference type="Proteomes" id="UP001515500"/>
    </source>
</evidence>
<gene>
    <name evidence="2" type="primary">LOC120276192</name>
</gene>
<name>A0AB40CFV4_DIOCR</name>
<dbReference type="Proteomes" id="UP001515500">
    <property type="component" value="Chromosome 14"/>
</dbReference>
<dbReference type="AlphaFoldDB" id="A0AB40CFV4"/>
<dbReference type="GeneID" id="120276192"/>
<reference evidence="2" key="1">
    <citation type="submission" date="2025-08" db="UniProtKB">
        <authorList>
            <consortium name="RefSeq"/>
        </authorList>
    </citation>
    <scope>IDENTIFICATION</scope>
</reference>
<organism evidence="1 2">
    <name type="scientific">Dioscorea cayennensis subsp. rotundata</name>
    <name type="common">White Guinea yam</name>
    <name type="synonym">Dioscorea rotundata</name>
    <dbReference type="NCBI Taxonomy" id="55577"/>
    <lineage>
        <taxon>Eukaryota</taxon>
        <taxon>Viridiplantae</taxon>
        <taxon>Streptophyta</taxon>
        <taxon>Embryophyta</taxon>
        <taxon>Tracheophyta</taxon>
        <taxon>Spermatophyta</taxon>
        <taxon>Magnoliopsida</taxon>
        <taxon>Liliopsida</taxon>
        <taxon>Dioscoreales</taxon>
        <taxon>Dioscoreaceae</taxon>
        <taxon>Dioscorea</taxon>
    </lineage>
</organism>
<accession>A0AB40CFV4</accession>
<dbReference type="PANTHER" id="PTHR45125">
    <property type="entry name" value="F21J9.4-RELATED"/>
    <property type="match status" value="1"/>
</dbReference>
<evidence type="ECO:0000313" key="2">
    <source>
        <dbReference type="RefSeq" id="XP_039138851.1"/>
    </source>
</evidence>
<keyword evidence="1" id="KW-1185">Reference proteome</keyword>
<dbReference type="RefSeq" id="XP_039138851.1">
    <property type="nucleotide sequence ID" value="XM_039282917.1"/>
</dbReference>
<protein>
    <submittedName>
        <fullName evidence="2">Uncharacterized protein LOC120276192</fullName>
    </submittedName>
</protein>
<dbReference type="PANTHER" id="PTHR45125:SF3">
    <property type="entry name" value="NO-APICAL-MERISTEM-ASSOCIATED CARBOXY-TERMINAL DOMAIN PROTEIN"/>
    <property type="match status" value="1"/>
</dbReference>
<sequence>MEMTQYPIIGTNQSLEQLWSQVEEKYNLTRDKYWVERSARSLQCRMQTIEKAVKKLNGCIRQVENLSPSGASNEDIINRAKKMLLDDPNYKKGFKFDHVWHIVRNFEKFKDNVITSNQINRKHGFDYVSS</sequence>